<dbReference type="HOGENOM" id="CLU_1537077_0_0_0"/>
<keyword evidence="1" id="KW-0812">Transmembrane</keyword>
<feature type="transmembrane region" description="Helical" evidence="1">
    <location>
        <begin position="41"/>
        <end position="61"/>
    </location>
</feature>
<reference evidence="2 3" key="1">
    <citation type="journal article" date="2015" name="PeerJ">
        <title>First genomic representation of candidate bacterial phylum KSB3 points to enhanced environmental sensing as a trigger of wastewater bulking.</title>
        <authorList>
            <person name="Sekiguchi Y."/>
            <person name="Ohashi A."/>
            <person name="Parks D.H."/>
            <person name="Yamauchi T."/>
            <person name="Tyson G.W."/>
            <person name="Hugenholtz P."/>
        </authorList>
    </citation>
    <scope>NUCLEOTIDE SEQUENCE [LARGE SCALE GENOMIC DNA]</scope>
</reference>
<feature type="transmembrane region" description="Helical" evidence="1">
    <location>
        <begin position="6"/>
        <end position="29"/>
    </location>
</feature>
<dbReference type="AlphaFoldDB" id="A0A081C6T0"/>
<dbReference type="Proteomes" id="UP000030661">
    <property type="component" value="Unassembled WGS sequence"/>
</dbReference>
<keyword evidence="3" id="KW-1185">Reference proteome</keyword>
<accession>A0A081C6T0</accession>
<evidence type="ECO:0000256" key="1">
    <source>
        <dbReference type="SAM" id="Phobius"/>
    </source>
</evidence>
<gene>
    <name evidence="2" type="ORF">U27_00176</name>
</gene>
<organism evidence="2 3">
    <name type="scientific">Vecturithrix granuli</name>
    <dbReference type="NCBI Taxonomy" id="1499967"/>
    <lineage>
        <taxon>Bacteria</taxon>
        <taxon>Candidatus Moduliflexota</taxon>
        <taxon>Candidatus Vecturitrichia</taxon>
        <taxon>Candidatus Vecturitrichales</taxon>
        <taxon>Candidatus Vecturitrichaceae</taxon>
        <taxon>Candidatus Vecturithrix</taxon>
    </lineage>
</organism>
<keyword evidence="1" id="KW-1133">Transmembrane helix</keyword>
<name>A0A081C6T0_VECG1</name>
<feature type="transmembrane region" description="Helical" evidence="1">
    <location>
        <begin position="73"/>
        <end position="97"/>
    </location>
</feature>
<evidence type="ECO:0000313" key="2">
    <source>
        <dbReference type="EMBL" id="GAK60285.1"/>
    </source>
</evidence>
<dbReference type="EMBL" id="DF820472">
    <property type="protein sequence ID" value="GAK60285.1"/>
    <property type="molecule type" value="Genomic_DNA"/>
</dbReference>
<protein>
    <submittedName>
        <fullName evidence="2">Uncharacterized protein</fullName>
    </submittedName>
</protein>
<proteinExistence type="predicted"/>
<feature type="transmembrane region" description="Helical" evidence="1">
    <location>
        <begin position="109"/>
        <end position="130"/>
    </location>
</feature>
<keyword evidence="1" id="KW-0472">Membrane</keyword>
<sequence length="174" mass="19218">MNTFFNIVTHLIIIVGMFTIFGFIVKMIARGGSPLEKLIRVLALVAGFLLYFLSRAVGFSIPDIIVKALAGTTTLSFGIIGMLFPLIIGILIAWYCLDAMGRRTNLPARVVVLISTMILILFIDVYVAVFKLPTANELHINLLPNLTFVIGLSLFVIFNVKRRGGMSSAIRQEE</sequence>
<evidence type="ECO:0000313" key="3">
    <source>
        <dbReference type="Proteomes" id="UP000030661"/>
    </source>
</evidence>
<feature type="transmembrane region" description="Helical" evidence="1">
    <location>
        <begin position="142"/>
        <end position="160"/>
    </location>
</feature>